<dbReference type="GO" id="GO:0000103">
    <property type="term" value="P:sulfate assimilation"/>
    <property type="evidence" value="ECO:0007669"/>
    <property type="project" value="TreeGrafter"/>
</dbReference>
<feature type="binding site" evidence="1">
    <location>
        <position position="90"/>
    </location>
    <ligand>
        <name>Mg(2+)</name>
        <dbReference type="ChEBI" id="CHEBI:18420"/>
        <label>1</label>
    </ligand>
</feature>
<dbReference type="AlphaFoldDB" id="A0A1W1XHE8"/>
<evidence type="ECO:0000313" key="4">
    <source>
        <dbReference type="Proteomes" id="UP000192761"/>
    </source>
</evidence>
<protein>
    <recommendedName>
        <fullName evidence="1">3'(2'),5'-bisphosphate nucleotidase CysQ</fullName>
        <ecNumber evidence="1">3.1.3.7</ecNumber>
    </recommendedName>
    <alternativeName>
        <fullName evidence="1">3'(2'),5-bisphosphonucleoside 3'(2')-phosphohydrolase</fullName>
    </alternativeName>
    <alternativeName>
        <fullName evidence="1">3'-phosphoadenosine 5'-phosphate phosphatase</fullName>
        <shortName evidence="1">PAP phosphatase</shortName>
    </alternativeName>
</protein>
<dbReference type="GO" id="GO:0050427">
    <property type="term" value="P:3'-phosphoadenosine 5'-phosphosulfate metabolic process"/>
    <property type="evidence" value="ECO:0007669"/>
    <property type="project" value="TreeGrafter"/>
</dbReference>
<keyword evidence="1" id="KW-0472">Membrane</keyword>
<proteinExistence type="inferred from homology"/>
<dbReference type="Gene3D" id="3.40.190.80">
    <property type="match status" value="1"/>
</dbReference>
<dbReference type="InterPro" id="IPR000760">
    <property type="entry name" value="Inositol_monophosphatase-like"/>
</dbReference>
<dbReference type="GO" id="GO:0000287">
    <property type="term" value="F:magnesium ion binding"/>
    <property type="evidence" value="ECO:0007669"/>
    <property type="project" value="UniProtKB-UniRule"/>
</dbReference>
<feature type="binding site" evidence="1">
    <location>
        <position position="212"/>
    </location>
    <ligand>
        <name>substrate</name>
    </ligand>
</feature>
<evidence type="ECO:0000256" key="2">
    <source>
        <dbReference type="PIRSR" id="PIRSR600760-2"/>
    </source>
</evidence>
<dbReference type="InterPro" id="IPR050725">
    <property type="entry name" value="CysQ/Inositol_MonoPase"/>
</dbReference>
<feature type="binding site" evidence="1">
    <location>
        <position position="92"/>
    </location>
    <ligand>
        <name>Mg(2+)</name>
        <dbReference type="ChEBI" id="CHEBI:18420"/>
        <label>1</label>
    </ligand>
</feature>
<dbReference type="CDD" id="cd01638">
    <property type="entry name" value="CysQ"/>
    <property type="match status" value="1"/>
</dbReference>
<dbReference type="Proteomes" id="UP000192761">
    <property type="component" value="Unassembled WGS sequence"/>
</dbReference>
<dbReference type="PRINTS" id="PR00377">
    <property type="entry name" value="IMPHPHTASES"/>
</dbReference>
<dbReference type="RefSeq" id="WP_084090271.1">
    <property type="nucleotide sequence ID" value="NZ_FWXD01000008.1"/>
</dbReference>
<dbReference type="PANTHER" id="PTHR43028:SF5">
    <property type="entry name" value="3'(2'),5'-BISPHOSPHATE NUCLEOTIDASE 1"/>
    <property type="match status" value="1"/>
</dbReference>
<comment type="subcellular location">
    <subcellularLocation>
        <location evidence="1">Cell inner membrane</location>
        <topology evidence="1">Peripheral membrane protein</topology>
        <orientation evidence="1">Cytoplasmic side</orientation>
    </subcellularLocation>
</comment>
<feature type="binding site" evidence="1">
    <location>
        <position position="71"/>
    </location>
    <ligand>
        <name>Mg(2+)</name>
        <dbReference type="ChEBI" id="CHEBI:18420"/>
        <label>1</label>
    </ligand>
</feature>
<feature type="binding site" evidence="1 2">
    <location>
        <position position="90"/>
    </location>
    <ligand>
        <name>Mg(2+)</name>
        <dbReference type="ChEBI" id="CHEBI:18420"/>
        <label>2</label>
    </ligand>
</feature>
<feature type="binding site" evidence="1">
    <location>
        <begin position="92"/>
        <end position="95"/>
    </location>
    <ligand>
        <name>substrate</name>
    </ligand>
</feature>
<feature type="binding site" evidence="1">
    <location>
        <position position="212"/>
    </location>
    <ligand>
        <name>Mg(2+)</name>
        <dbReference type="ChEBI" id="CHEBI:18420"/>
        <label>2</label>
    </ligand>
</feature>
<dbReference type="SUPFAM" id="SSF56655">
    <property type="entry name" value="Carbohydrate phosphatase"/>
    <property type="match status" value="1"/>
</dbReference>
<comment type="catalytic activity">
    <reaction evidence="1">
        <text>adenosine 3',5'-bisphosphate + H2O = AMP + phosphate</text>
        <dbReference type="Rhea" id="RHEA:10040"/>
        <dbReference type="ChEBI" id="CHEBI:15377"/>
        <dbReference type="ChEBI" id="CHEBI:43474"/>
        <dbReference type="ChEBI" id="CHEBI:58343"/>
        <dbReference type="ChEBI" id="CHEBI:456215"/>
        <dbReference type="EC" id="3.1.3.7"/>
    </reaction>
</comment>
<keyword evidence="1" id="KW-0378">Hydrolase</keyword>
<feature type="binding site" evidence="1">
    <location>
        <position position="71"/>
    </location>
    <ligand>
        <name>substrate</name>
    </ligand>
</feature>
<dbReference type="HAMAP" id="MF_02095">
    <property type="entry name" value="CysQ"/>
    <property type="match status" value="1"/>
</dbReference>
<dbReference type="EC" id="3.1.3.7" evidence="1"/>
<name>A0A1W1XHE8_9NEIS</name>
<feature type="binding site" evidence="2">
    <location>
        <position position="92"/>
    </location>
    <ligand>
        <name>Mg(2+)</name>
        <dbReference type="ChEBI" id="CHEBI:18420"/>
        <label>1</label>
        <note>catalytic</note>
    </ligand>
</feature>
<evidence type="ECO:0000256" key="1">
    <source>
        <dbReference type="HAMAP-Rule" id="MF_02095"/>
    </source>
</evidence>
<dbReference type="EMBL" id="FWXD01000008">
    <property type="protein sequence ID" value="SMC23436.1"/>
    <property type="molecule type" value="Genomic_DNA"/>
</dbReference>
<dbReference type="InterPro" id="IPR006240">
    <property type="entry name" value="CysQ"/>
</dbReference>
<evidence type="ECO:0000313" key="3">
    <source>
        <dbReference type="EMBL" id="SMC23436.1"/>
    </source>
</evidence>
<keyword evidence="4" id="KW-1185">Reference proteome</keyword>
<dbReference type="OrthoDB" id="9785695at2"/>
<feature type="binding site" evidence="2">
    <location>
        <position position="71"/>
    </location>
    <ligand>
        <name>Mg(2+)</name>
        <dbReference type="ChEBI" id="CHEBI:18420"/>
        <label>1</label>
        <note>catalytic</note>
    </ligand>
</feature>
<dbReference type="PANTHER" id="PTHR43028">
    <property type="entry name" value="3'(2'),5'-BISPHOSPHATE NUCLEOTIDASE 1"/>
    <property type="match status" value="1"/>
</dbReference>
<gene>
    <name evidence="1" type="primary">cysQ</name>
    <name evidence="3" type="ORF">SAMN02745857_01603</name>
</gene>
<keyword evidence="1 2" id="KW-0479">Metal-binding</keyword>
<dbReference type="GO" id="GO:0005886">
    <property type="term" value="C:plasma membrane"/>
    <property type="evidence" value="ECO:0007669"/>
    <property type="project" value="UniProtKB-SubCell"/>
</dbReference>
<comment type="similarity">
    <text evidence="1">Belongs to the inositol monophosphatase superfamily. CysQ family.</text>
</comment>
<feature type="binding site" evidence="1 2">
    <location>
        <position position="93"/>
    </location>
    <ligand>
        <name>Mg(2+)</name>
        <dbReference type="ChEBI" id="CHEBI:18420"/>
        <label>2</label>
    </ligand>
</feature>
<accession>A0A1W1XHE8</accession>
<keyword evidence="1" id="KW-1003">Cell membrane</keyword>
<reference evidence="3 4" key="1">
    <citation type="submission" date="2017-04" db="EMBL/GenBank/DDBJ databases">
        <authorList>
            <person name="Afonso C.L."/>
            <person name="Miller P.J."/>
            <person name="Scott M.A."/>
            <person name="Spackman E."/>
            <person name="Goraichik I."/>
            <person name="Dimitrov K.M."/>
            <person name="Suarez D.L."/>
            <person name="Swayne D.E."/>
        </authorList>
    </citation>
    <scope>NUCLEOTIDE SEQUENCE [LARGE SCALE GENOMIC DNA]</scope>
    <source>
        <strain evidence="3 4">DSM 23236</strain>
    </source>
</reference>
<dbReference type="STRING" id="1121001.SAMN02745857_01603"/>
<organism evidence="3 4">
    <name type="scientific">Andreprevotia lacus DSM 23236</name>
    <dbReference type="NCBI Taxonomy" id="1121001"/>
    <lineage>
        <taxon>Bacteria</taxon>
        <taxon>Pseudomonadati</taxon>
        <taxon>Pseudomonadota</taxon>
        <taxon>Betaproteobacteria</taxon>
        <taxon>Neisseriales</taxon>
        <taxon>Chitinibacteraceae</taxon>
        <taxon>Andreprevotia</taxon>
    </lineage>
</organism>
<comment type="function">
    <text evidence="1">Converts adenosine-3',5'-bisphosphate (PAP) to AMP.</text>
</comment>
<dbReference type="Gene3D" id="3.30.540.10">
    <property type="entry name" value="Fructose-1,6-Bisphosphatase, subunit A, domain 1"/>
    <property type="match status" value="1"/>
</dbReference>
<keyword evidence="1" id="KW-0997">Cell inner membrane</keyword>
<keyword evidence="1 2" id="KW-0460">Magnesium</keyword>
<comment type="cofactor">
    <cofactor evidence="1 2">
        <name>Mg(2+)</name>
        <dbReference type="ChEBI" id="CHEBI:18420"/>
    </cofactor>
</comment>
<feature type="binding site" evidence="2">
    <location>
        <position position="212"/>
    </location>
    <ligand>
        <name>Mg(2+)</name>
        <dbReference type="ChEBI" id="CHEBI:18420"/>
        <label>1</label>
        <note>catalytic</note>
    </ligand>
</feature>
<sequence>MQSSHDHARIEAELVRIARLAGDAIMAVYAREDLGVQTKGDGSPLTQADLAANRVILRELQLAFPWPVLSEETPIEYPQRQHWTTFWLVDPLDGTKDFLDRNGEFTVNIALIEQGRATHGVIYAPAIDELYYGAVGVGAWCTVRGNSTALPQPWGGRALAQSRHHDVPQAGDFAALNGNPPAVAIGSALKFGRLVAGQVDIYPRFTGSSEWDTAAGDALLQACGCQLRALPGLVPMRYNTESLRNPHFIAAAPHVQLDQLSYPT</sequence>
<dbReference type="GO" id="GO:0008441">
    <property type="term" value="F:3'(2'),5'-bisphosphate nucleotidase activity"/>
    <property type="evidence" value="ECO:0007669"/>
    <property type="project" value="UniProtKB-UniRule"/>
</dbReference>
<dbReference type="Pfam" id="PF00459">
    <property type="entry name" value="Inositol_P"/>
    <property type="match status" value="1"/>
</dbReference>